<evidence type="ECO:0000313" key="1">
    <source>
        <dbReference type="EMBL" id="RFU94702.1"/>
    </source>
</evidence>
<protein>
    <recommendedName>
        <fullName evidence="3">D-aminoacylase</fullName>
    </recommendedName>
</protein>
<dbReference type="Proteomes" id="UP000264002">
    <property type="component" value="Unassembled WGS sequence"/>
</dbReference>
<dbReference type="SUPFAM" id="SSF51556">
    <property type="entry name" value="Metallo-dependent hydrolases"/>
    <property type="match status" value="1"/>
</dbReference>
<proteinExistence type="predicted"/>
<dbReference type="GO" id="GO:0016810">
    <property type="term" value="F:hydrolase activity, acting on carbon-nitrogen (but not peptide) bonds"/>
    <property type="evidence" value="ECO:0007669"/>
    <property type="project" value="InterPro"/>
</dbReference>
<comment type="caution">
    <text evidence="1">The sequence shown here is derived from an EMBL/GenBank/DDBJ whole genome shotgun (WGS) entry which is preliminary data.</text>
</comment>
<accession>A0A372MG10</accession>
<dbReference type="Gene3D" id="3.20.20.140">
    <property type="entry name" value="Metal-dependent hydrolases"/>
    <property type="match status" value="1"/>
</dbReference>
<keyword evidence="2" id="KW-1185">Reference proteome</keyword>
<organism evidence="1 2">
    <name type="scientific">Sphaerochaeta halotolerans</name>
    <dbReference type="NCBI Taxonomy" id="2293840"/>
    <lineage>
        <taxon>Bacteria</taxon>
        <taxon>Pseudomonadati</taxon>
        <taxon>Spirochaetota</taxon>
        <taxon>Spirochaetia</taxon>
        <taxon>Spirochaetales</taxon>
        <taxon>Sphaerochaetaceae</taxon>
        <taxon>Sphaerochaeta</taxon>
    </lineage>
</organism>
<dbReference type="InterPro" id="IPR032466">
    <property type="entry name" value="Metal_Hydrolase"/>
</dbReference>
<dbReference type="InterPro" id="IPR011059">
    <property type="entry name" value="Metal-dep_hydrolase_composite"/>
</dbReference>
<dbReference type="RefSeq" id="WP_117330382.1">
    <property type="nucleotide sequence ID" value="NZ_QUWK01000007.1"/>
</dbReference>
<name>A0A372MG10_9SPIR</name>
<sequence>MNHYHLRNAEIIDGSDYAPFRGDFLVASDTIKAVLPPLSPVGKGYTVIDCTSKVLCPGFIDMHGHSDLEVLRNPPIRSKIGQGMNCGIGVFPSVPGSAFLNELCGDVLGAYPQAGWRFYVSYKQHWESGTNMAFLQAHSTLRRAGMTGNVNRPATDDEISRMCSLLGESL</sequence>
<evidence type="ECO:0008006" key="3">
    <source>
        <dbReference type="Google" id="ProtNLM"/>
    </source>
</evidence>
<dbReference type="EMBL" id="QUWK01000007">
    <property type="protein sequence ID" value="RFU94702.1"/>
    <property type="molecule type" value="Genomic_DNA"/>
</dbReference>
<dbReference type="AlphaFoldDB" id="A0A372MG10"/>
<reference evidence="2" key="1">
    <citation type="submission" date="2018-08" db="EMBL/GenBank/DDBJ databases">
        <authorList>
            <person name="Grouzdev D.S."/>
            <person name="Krutkina M.S."/>
        </authorList>
    </citation>
    <scope>NUCLEOTIDE SEQUENCE [LARGE SCALE GENOMIC DNA]</scope>
    <source>
        <strain evidence="2">4-11</strain>
    </source>
</reference>
<evidence type="ECO:0000313" key="2">
    <source>
        <dbReference type="Proteomes" id="UP000264002"/>
    </source>
</evidence>
<reference evidence="1 2" key="2">
    <citation type="submission" date="2018-09" db="EMBL/GenBank/DDBJ databases">
        <title>Genome of Sphaerochaeta halotolerans strain 4-11.</title>
        <authorList>
            <person name="Nazina T.N."/>
            <person name="Sokolova D.S."/>
        </authorList>
    </citation>
    <scope>NUCLEOTIDE SEQUENCE [LARGE SCALE GENOMIC DNA]</scope>
    <source>
        <strain evidence="1 2">4-11</strain>
    </source>
</reference>
<dbReference type="SUPFAM" id="SSF51338">
    <property type="entry name" value="Composite domain of metallo-dependent hydrolases"/>
    <property type="match status" value="1"/>
</dbReference>
<gene>
    <name evidence="1" type="ORF">DYP60_07535</name>
</gene>